<dbReference type="EMBL" id="CP002326">
    <property type="protein sequence ID" value="ADQ41583.1"/>
    <property type="molecule type" value="Genomic_DNA"/>
</dbReference>
<dbReference type="AlphaFoldDB" id="E4S5S3"/>
<dbReference type="OrthoDB" id="1716925at2"/>
<reference key="1">
    <citation type="submission" date="2010-11" db="EMBL/GenBank/DDBJ databases">
        <title>Complete sequence of chromosome of Caldicellulosiruptor kristjanssonii 177R1B.</title>
        <authorList>
            <consortium name="US DOE Joint Genome Institute"/>
            <person name="Lucas S."/>
            <person name="Copeland A."/>
            <person name="Lapidus A."/>
            <person name="Cheng J.-F."/>
            <person name="Bruce D."/>
            <person name="Goodwin L."/>
            <person name="Pitluck S."/>
            <person name="Davenport K."/>
            <person name="Detter J.C."/>
            <person name="Han C."/>
            <person name="Tapia R."/>
            <person name="Land M."/>
            <person name="Hauser L."/>
            <person name="Jeffries C."/>
            <person name="Kyrpides N."/>
            <person name="Ivanova N."/>
            <person name="Mikhailova N."/>
            <person name="Blumer-Schuette S.E."/>
            <person name="Kelly R.M."/>
            <person name="Woyke T."/>
        </authorList>
    </citation>
    <scope>NUCLEOTIDE SEQUENCE</scope>
    <source>
        <strain>177R1B</strain>
    </source>
</reference>
<keyword evidence="2" id="KW-1185">Reference proteome</keyword>
<evidence type="ECO:0008006" key="3">
    <source>
        <dbReference type="Google" id="ProtNLM"/>
    </source>
</evidence>
<reference evidence="1 2" key="2">
    <citation type="journal article" date="2011" name="J. Bacteriol.">
        <title>Complete genome sequences for the anaerobic, extremely thermophilic plant biomass-degrading bacteria Caldicellulosiruptor hydrothermalis, Caldicellulosiruptor kristjanssonii, Caldicellulosiruptor kronotskyensis, Caldicellulosiruptor owensenis, and Caldicellulosiruptor lactoaceticus.</title>
        <authorList>
            <person name="Blumer-Schuette S.E."/>
            <person name="Ozdemir I."/>
            <person name="Mistry D."/>
            <person name="Lucas S."/>
            <person name="Lapidus A."/>
            <person name="Cheng J.F."/>
            <person name="Goodwin L.A."/>
            <person name="Pitluck S."/>
            <person name="Land M.L."/>
            <person name="Hauser L.J."/>
            <person name="Woyke T."/>
            <person name="Mikhailova N."/>
            <person name="Pati A."/>
            <person name="Kyrpides N.C."/>
            <person name="Ivanova N."/>
            <person name="Detter J.C."/>
            <person name="Walston-Davenport K."/>
            <person name="Han S."/>
            <person name="Adams M.W."/>
            <person name="Kelly R.M."/>
        </authorList>
    </citation>
    <scope>NUCLEOTIDE SEQUENCE [LARGE SCALE GENOMIC DNA]</scope>
    <source>
        <strain evidence="2">ATCC 700853 / DSM 12137 / I77R1B</strain>
    </source>
</reference>
<accession>E4S5S3</accession>
<name>E4S5S3_CALA7</name>
<dbReference type="RefSeq" id="WP_013433304.1">
    <property type="nucleotide sequence ID" value="NC_014721.1"/>
</dbReference>
<protein>
    <recommendedName>
        <fullName evidence="3">DUF2281 domain-containing protein</fullName>
    </recommendedName>
</protein>
<evidence type="ECO:0000313" key="1">
    <source>
        <dbReference type="EMBL" id="ADQ41583.1"/>
    </source>
</evidence>
<gene>
    <name evidence="1" type="ordered locus">Calkr_2117</name>
</gene>
<sequence length="59" mass="7057">MKLAREIYRKVINLPPEGQKKVLNFVKELNQELENKKIDDAVERFIRKHKNALIELAKR</sequence>
<proteinExistence type="predicted"/>
<dbReference type="HOGENOM" id="CLU_2951553_0_0_9"/>
<dbReference type="Proteomes" id="UP000009256">
    <property type="component" value="Chromosome"/>
</dbReference>
<dbReference type="KEGG" id="cki:Calkr_2117"/>
<evidence type="ECO:0000313" key="2">
    <source>
        <dbReference type="Proteomes" id="UP000009256"/>
    </source>
</evidence>
<organism evidence="1 2">
    <name type="scientific">Caldicellulosiruptor acetigenus (strain ATCC 700853 / DSM 12137 / I77R1B)</name>
    <name type="common">Caldicellulosiruptor kristjanssonii</name>
    <dbReference type="NCBI Taxonomy" id="632335"/>
    <lineage>
        <taxon>Bacteria</taxon>
        <taxon>Bacillati</taxon>
        <taxon>Bacillota</taxon>
        <taxon>Bacillota incertae sedis</taxon>
        <taxon>Caldicellulosiruptorales</taxon>
        <taxon>Caldicellulosiruptoraceae</taxon>
        <taxon>Caldicellulosiruptor</taxon>
    </lineage>
</organism>